<dbReference type="Pfam" id="PF17773">
    <property type="entry name" value="UPF0176_N"/>
    <property type="match status" value="1"/>
</dbReference>
<dbReference type="PANTHER" id="PTHR43268">
    <property type="entry name" value="THIOSULFATE SULFURTRANSFERASE/RHODANESE-LIKE DOMAIN-CONTAINING PROTEIN 2"/>
    <property type="match status" value="1"/>
</dbReference>
<keyword evidence="1" id="KW-0819">tRNA processing</keyword>
<dbReference type="GO" id="GO:0016705">
    <property type="term" value="F:oxidoreductase activity, acting on paired donors, with incorporation or reduction of molecular oxygen"/>
    <property type="evidence" value="ECO:0007669"/>
    <property type="project" value="UniProtKB-UniRule"/>
</dbReference>
<evidence type="ECO:0000256" key="1">
    <source>
        <dbReference type="HAMAP-Rule" id="MF_00469"/>
    </source>
</evidence>
<dbReference type="Pfam" id="PF00581">
    <property type="entry name" value="Rhodanese"/>
    <property type="match status" value="1"/>
</dbReference>
<accession>A0A2W1JN99</accession>
<reference evidence="3 4" key="1">
    <citation type="journal article" date="2018" name="Sci. Rep.">
        <title>A novel species of the marine cyanobacterium Acaryochloris with a unique pigment content and lifestyle.</title>
        <authorList>
            <person name="Partensky F."/>
            <person name="Six C."/>
            <person name="Ratin M."/>
            <person name="Garczarek L."/>
            <person name="Vaulot D."/>
            <person name="Probert I."/>
            <person name="Calteau A."/>
            <person name="Gourvil P."/>
            <person name="Marie D."/>
            <person name="Grebert T."/>
            <person name="Bouchier C."/>
            <person name="Le Panse S."/>
            <person name="Gachenot M."/>
            <person name="Rodriguez F."/>
            <person name="Garrido J.L."/>
        </authorList>
    </citation>
    <scope>NUCLEOTIDE SEQUENCE [LARGE SCALE GENOMIC DNA]</scope>
    <source>
        <strain evidence="3 4">RCC1774</strain>
    </source>
</reference>
<keyword evidence="3" id="KW-0808">Transferase</keyword>
<gene>
    <name evidence="3" type="primary">glpE_4</name>
    <name evidence="1" type="synonym">trhO</name>
    <name evidence="3" type="ORF">C1752_09732</name>
</gene>
<comment type="function">
    <text evidence="1">Catalyzes oxygen-dependent 5-hydroxyuridine (ho5U) modification at position 34 in tRNAs.</text>
</comment>
<keyword evidence="1" id="KW-0560">Oxidoreductase</keyword>
<dbReference type="Proteomes" id="UP000248857">
    <property type="component" value="Unassembled WGS sequence"/>
</dbReference>
<proteinExistence type="inferred from homology"/>
<dbReference type="PROSITE" id="PS50206">
    <property type="entry name" value="RHODANESE_3"/>
    <property type="match status" value="1"/>
</dbReference>
<comment type="similarity">
    <text evidence="1">Belongs to the TrhO family.</text>
</comment>
<dbReference type="EC" id="1.14.-.-" evidence="1"/>
<name>A0A2W1JN99_9CYAN</name>
<dbReference type="CDD" id="cd01518">
    <property type="entry name" value="RHOD_YceA"/>
    <property type="match status" value="1"/>
</dbReference>
<dbReference type="InterPro" id="IPR036873">
    <property type="entry name" value="Rhodanese-like_dom_sf"/>
</dbReference>
<dbReference type="GO" id="GO:0016740">
    <property type="term" value="F:transferase activity"/>
    <property type="evidence" value="ECO:0007669"/>
    <property type="project" value="UniProtKB-KW"/>
</dbReference>
<dbReference type="GO" id="GO:0006400">
    <property type="term" value="P:tRNA modification"/>
    <property type="evidence" value="ECO:0007669"/>
    <property type="project" value="UniProtKB-UniRule"/>
</dbReference>
<dbReference type="AlphaFoldDB" id="A0A2W1JN99"/>
<dbReference type="SUPFAM" id="SSF52821">
    <property type="entry name" value="Rhodanese/Cell cycle control phosphatase"/>
    <property type="match status" value="1"/>
</dbReference>
<dbReference type="InterPro" id="IPR020936">
    <property type="entry name" value="TrhO"/>
</dbReference>
<dbReference type="PANTHER" id="PTHR43268:SF3">
    <property type="entry name" value="RHODANESE-LIKE DOMAIN-CONTAINING PROTEIN 7-RELATED"/>
    <property type="match status" value="1"/>
</dbReference>
<comment type="caution">
    <text evidence="3">The sequence shown here is derived from an EMBL/GenBank/DDBJ whole genome shotgun (WGS) entry which is preliminary data.</text>
</comment>
<dbReference type="InterPro" id="IPR001763">
    <property type="entry name" value="Rhodanese-like_dom"/>
</dbReference>
<evidence type="ECO:0000313" key="4">
    <source>
        <dbReference type="Proteomes" id="UP000248857"/>
    </source>
</evidence>
<dbReference type="SMART" id="SM00450">
    <property type="entry name" value="RHOD"/>
    <property type="match status" value="1"/>
</dbReference>
<evidence type="ECO:0000259" key="2">
    <source>
        <dbReference type="PROSITE" id="PS50206"/>
    </source>
</evidence>
<dbReference type="Gene3D" id="3.40.250.10">
    <property type="entry name" value="Rhodanese-like domain"/>
    <property type="match status" value="1"/>
</dbReference>
<evidence type="ECO:0000313" key="3">
    <source>
        <dbReference type="EMBL" id="PZD70731.1"/>
    </source>
</evidence>
<dbReference type="InterPro" id="IPR040503">
    <property type="entry name" value="TRHO_N"/>
</dbReference>
<keyword evidence="4" id="KW-1185">Reference proteome</keyword>
<dbReference type="HAMAP" id="MF_00469">
    <property type="entry name" value="TrhO"/>
    <property type="match status" value="1"/>
</dbReference>
<comment type="catalytic activity">
    <reaction evidence="1">
        <text>uridine(34) in tRNA + AH2 + O2 = 5-hydroxyuridine(34) in tRNA + A + H2O</text>
        <dbReference type="Rhea" id="RHEA:64224"/>
        <dbReference type="Rhea" id="RHEA-COMP:11727"/>
        <dbReference type="Rhea" id="RHEA-COMP:13381"/>
        <dbReference type="ChEBI" id="CHEBI:13193"/>
        <dbReference type="ChEBI" id="CHEBI:15377"/>
        <dbReference type="ChEBI" id="CHEBI:15379"/>
        <dbReference type="ChEBI" id="CHEBI:17499"/>
        <dbReference type="ChEBI" id="CHEBI:65315"/>
        <dbReference type="ChEBI" id="CHEBI:136877"/>
    </reaction>
</comment>
<dbReference type="NCBIfam" id="NF001136">
    <property type="entry name" value="PRK00142.1-4"/>
    <property type="match status" value="1"/>
</dbReference>
<organism evidence="3 4">
    <name type="scientific">Acaryochloris thomasi RCC1774</name>
    <dbReference type="NCBI Taxonomy" id="1764569"/>
    <lineage>
        <taxon>Bacteria</taxon>
        <taxon>Bacillati</taxon>
        <taxon>Cyanobacteriota</taxon>
        <taxon>Cyanophyceae</taxon>
        <taxon>Acaryochloridales</taxon>
        <taxon>Acaryochloridaceae</taxon>
        <taxon>Acaryochloris</taxon>
        <taxon>Acaryochloris thomasi</taxon>
    </lineage>
</organism>
<protein>
    <recommendedName>
        <fullName evidence="1">tRNA uridine(34) hydroxylase</fullName>
        <ecNumber evidence="1">1.14.-.-</ecNumber>
    </recommendedName>
    <alternativeName>
        <fullName evidence="1">tRNA hydroxylation protein O</fullName>
    </alternativeName>
</protein>
<dbReference type="Gene3D" id="3.30.70.100">
    <property type="match status" value="1"/>
</dbReference>
<feature type="domain" description="Rhodanese" evidence="2">
    <location>
        <begin position="115"/>
        <end position="209"/>
    </location>
</feature>
<dbReference type="EMBL" id="PQWO01000029">
    <property type="protein sequence ID" value="PZD70731.1"/>
    <property type="molecule type" value="Genomic_DNA"/>
</dbReference>
<sequence>MYKFIYIEDCLPLKEQLIEIFQAHNLMGTILLATEGLNGTVAGPASGIEALFQFLHQDSRFVDLWPKLSYVPSPPFKRMKVKVRREIVSMGLEGIDPAEKTGTHIDPKNWNELIRDPEVLVIDTRNQYEYEIGTFEGAKSPETENFRQFPQFVDEQLNPKEHPKVAMFCTGGIRCEKASAYLLEQGFEEVYQLEGGILNYLQAHQPENSLWNGECFVFDERVAVDEQLQPGSHTMCFGCRHPLSEQDYQSEKYEPGISCPHCFDQLTESQRASFAERRLQMELAAQRSQKHLGTSEET</sequence>